<sequence>MSLLRRSTAGRAKPLEHDENGDVHSEDHIKISRNPLITIPDPSQNPSSDAAPLLLEKAVVYTTPSRSVPSTPTAGSSRVSVRNGDRMGKGVRRMMAGEFKVSSFELEHNPRFWIEQNVQVLIRIRPMESTESGLQEYSRCVRQESSKSLVWRGYPETRFTFDNVACETISQEKLFKAVGFPMVENCLSGYNSCMFAYGQTGSGKTYTMMGEIHGTDGRLSESRGMTPRIFEYLFRRIHEQENNTSDDKLIYNCKCSFLEIYNEQITDLINPSSTNLQLRENVEKGVYVENLNEYQVKCVEDVIQLLLQGSANRKVAATNMNSESSRSHSLFTCTIESKWERDSVKYFRFSRLNLVDLAGSERQKSSRADGERLKEAANINRSLSTLSFVIMSLVDVASGKHRHIPYRDSKLTFLLQDSLGGNSKTIIIANINPSICSANETLSTLKFAQRAKLIQNNAKVNEDASGDEMALQKQIQLLKDQVNFLIKHQNVSKSLGPSTGNFENFEDNHLHDCQSVNKKMEVKNSNSTLISALRREKIAEDAVKKAEIEVEHMNRLLHEREDDSQRSKMIIRFREDKIKRLESLGDGLVSAEDYLKEENKALSEEIQLLRTKIVRNPELTCFALENVKLINQLRKFQEFYQKGERETLLSEISELRNQLMNNFARNECQCDFSTSERKQQNTDGLDQGQICSQHGETPQIELETVKELNFCREELDSCLEKNLSLTRKNEDLQRELQNYLNSEEKLIADSSSIEIKGNEDGEIYLDDLSNVTKHSKDDEGSVAKNYGTSFPSISNLFSKLENIHKEIEEARNLNTQLLYSEASHETEKNQSQDDKKKIKLIINLQEELFKLQQEVQSKDTCSASASTSSVFWGTEKHNLCNKLYCATQENNKLLQLVSDKDTEIHAMTGEWEKSIVYLTSFLLEGCQSLQDASEQMENVLDSFPQRNPLVNERIEMALKSFLDKEILIRNLQMKLEDAQHVGLEIKINMESLKGATLAMAGVENLHDEDTVKELLDEKNFMIQGLENLLQSKDEKIAELEKRTTAAFIMVKRLHELCCAKSLSKRNGELTMDVSGYQSDIQPTGNQFVNQDVQPTNSLFLKFEEAQATMKEADLIMNALLEQNENTRREKDMWKHTSEELLAQIQELKASNHAADEQYKFLSHKSNQSLAETIDLLSSFEEIFYQVKSDVMQELKLAFSDIFSFGKQLFEFIESLRSDTEVLSFKMMEKDFSLFTGFNCYMGAFSNGKINCHLKYTEDESPASGLFDGKKHFMSANGGLLAMMDENLEMDRAYNDKIPELENHQLDIECTTSNLVGKEIASSNSFQQRIVEIDSSLLRRDLGQKDIRLSQESISSTKDIKDENEELCSVPNQLRYDLEAKSAEVVEILNHQKELESQLEDSKMAFVNSRSDLQKAKETLTIFLKENKELKVLQEDFSTNYKNAEQMIKNKDRVIDGLEREILCIKSSMDDKILSSVEEVEEMLKKVEAERDNLREEIAYLSDKLEMTSALADENEAIAVEANEGFEASKAYLEQKEEEIKVLECSIVELDETIDVLERKVHSMMEEVECHRMVREDLEQEVQELKHRIVMIETATETFNTSDSRVGKKNLIPRIDEDIVTELNEARNYIDCLEQEKVKKIEELDRYRKHIAELVMHSESQSTLYRRKFKMLEEMVHEAQSVPSLNTAIHASLTVNKTERGSIRTRRSGSPFKCISNIMQQVNVEKDQELSTAKVHIEELESLASNKQKEVCKLSARLEEVDHMTHDVIRDLLEVKLDMTNYANLIDHNQLLNLLENAQCHNEAINEKEQDITKLNKYIDDLLDERESSFEEINQMKAEVLSTRATCEQIQRQYQLLTAQNEMFKIDKENLTQRIVELDQVIKKLVGSQSIQELIQQRNMIMEKSLPRHDNVGFSRRLAKADQLLTLTKNERVMCGSKRHKSKESLY</sequence>
<accession>A0A0K9PCD4</accession>
<dbReference type="GO" id="GO:0032153">
    <property type="term" value="C:cell division site"/>
    <property type="evidence" value="ECO:0000318"/>
    <property type="project" value="GO_Central"/>
</dbReference>
<dbReference type="GO" id="GO:0005524">
    <property type="term" value="F:ATP binding"/>
    <property type="evidence" value="ECO:0007669"/>
    <property type="project" value="UniProtKB-UniRule"/>
</dbReference>
<feature type="coiled-coil region" evidence="8">
    <location>
        <begin position="536"/>
        <end position="563"/>
    </location>
</feature>
<dbReference type="SMART" id="SM00129">
    <property type="entry name" value="KISc"/>
    <property type="match status" value="1"/>
</dbReference>
<protein>
    <recommendedName>
        <fullName evidence="10">Kinesin motor domain-containing protein</fullName>
    </recommendedName>
</protein>
<name>A0A0K9PCD4_ZOSMR</name>
<comment type="caution">
    <text evidence="11">The sequence shown here is derived from an EMBL/GenBank/DDBJ whole genome shotgun (WGS) entry which is preliminary data.</text>
</comment>
<dbReference type="GO" id="GO:0003777">
    <property type="term" value="F:microtubule motor activity"/>
    <property type="evidence" value="ECO:0007669"/>
    <property type="project" value="InterPro"/>
</dbReference>
<feature type="region of interest" description="Disordered" evidence="9">
    <location>
        <begin position="1"/>
        <end position="28"/>
    </location>
</feature>
<dbReference type="GO" id="GO:0005874">
    <property type="term" value="C:microtubule"/>
    <property type="evidence" value="ECO:0007669"/>
    <property type="project" value="UniProtKB-KW"/>
</dbReference>
<dbReference type="PROSITE" id="PS00411">
    <property type="entry name" value="KINESIN_MOTOR_1"/>
    <property type="match status" value="1"/>
</dbReference>
<evidence type="ECO:0000256" key="4">
    <source>
        <dbReference type="ARBA" id="ARBA00023054"/>
    </source>
</evidence>
<feature type="coiled-coil region" evidence="8">
    <location>
        <begin position="1102"/>
        <end position="1164"/>
    </location>
</feature>
<feature type="coiled-coil region" evidence="8">
    <location>
        <begin position="1532"/>
        <end position="1594"/>
    </location>
</feature>
<dbReference type="Pfam" id="PF00225">
    <property type="entry name" value="Kinesin"/>
    <property type="match status" value="1"/>
</dbReference>
<reference evidence="12" key="1">
    <citation type="journal article" date="2016" name="Nature">
        <title>The genome of the seagrass Zostera marina reveals angiosperm adaptation to the sea.</title>
        <authorList>
            <person name="Olsen J.L."/>
            <person name="Rouze P."/>
            <person name="Verhelst B."/>
            <person name="Lin Y.-C."/>
            <person name="Bayer T."/>
            <person name="Collen J."/>
            <person name="Dattolo E."/>
            <person name="De Paoli E."/>
            <person name="Dittami S."/>
            <person name="Maumus F."/>
            <person name="Michel G."/>
            <person name="Kersting A."/>
            <person name="Lauritano C."/>
            <person name="Lohaus R."/>
            <person name="Toepel M."/>
            <person name="Tonon T."/>
            <person name="Vanneste K."/>
            <person name="Amirebrahimi M."/>
            <person name="Brakel J."/>
            <person name="Bostroem C."/>
            <person name="Chovatia M."/>
            <person name="Grimwood J."/>
            <person name="Jenkins J.W."/>
            <person name="Jueterbock A."/>
            <person name="Mraz A."/>
            <person name="Stam W.T."/>
            <person name="Tice H."/>
            <person name="Bornberg-Bauer E."/>
            <person name="Green P.J."/>
            <person name="Pearson G.A."/>
            <person name="Procaccini G."/>
            <person name="Duarte C.M."/>
            <person name="Schmutz J."/>
            <person name="Reusch T.B.H."/>
            <person name="Van de Peer Y."/>
        </authorList>
    </citation>
    <scope>NUCLEOTIDE SEQUENCE [LARGE SCALE GENOMIC DNA]</scope>
    <source>
        <strain evidence="12">cv. Finnish</strain>
    </source>
</reference>
<evidence type="ECO:0000256" key="6">
    <source>
        <dbReference type="ARBA" id="ARBA00034488"/>
    </source>
</evidence>
<dbReference type="FunFam" id="3.40.850.10:FF:000033">
    <property type="entry name" value="Kinesin-like protein KIN-12E"/>
    <property type="match status" value="1"/>
</dbReference>
<dbReference type="OrthoDB" id="3176171at2759"/>
<keyword evidence="4 8" id="KW-0175">Coiled coil</keyword>
<dbReference type="SUPFAM" id="SSF52540">
    <property type="entry name" value="P-loop containing nucleoside triphosphate hydrolases"/>
    <property type="match status" value="1"/>
</dbReference>
<feature type="coiled-coil region" evidence="8">
    <location>
        <begin position="715"/>
        <end position="749"/>
    </location>
</feature>
<evidence type="ECO:0000256" key="5">
    <source>
        <dbReference type="ARBA" id="ARBA00023175"/>
    </source>
</evidence>
<evidence type="ECO:0000259" key="10">
    <source>
        <dbReference type="PROSITE" id="PS50067"/>
    </source>
</evidence>
<keyword evidence="5 7" id="KW-0505">Motor protein</keyword>
<feature type="compositionally biased region" description="Basic and acidic residues" evidence="9">
    <location>
        <begin position="13"/>
        <end position="28"/>
    </location>
</feature>
<feature type="domain" description="Kinesin motor" evidence="10">
    <location>
        <begin position="117"/>
        <end position="454"/>
    </location>
</feature>
<proteinExistence type="inferred from homology"/>
<evidence type="ECO:0000256" key="7">
    <source>
        <dbReference type="PROSITE-ProRule" id="PRU00283"/>
    </source>
</evidence>
<dbReference type="InterPro" id="IPR019821">
    <property type="entry name" value="Kinesin_motor_CS"/>
</dbReference>
<dbReference type="Gene3D" id="3.40.850.10">
    <property type="entry name" value="Kinesin motor domain"/>
    <property type="match status" value="1"/>
</dbReference>
<gene>
    <name evidence="11" type="ORF">ZOSMA_291G00110</name>
</gene>
<evidence type="ECO:0000256" key="8">
    <source>
        <dbReference type="SAM" id="Coils"/>
    </source>
</evidence>
<evidence type="ECO:0000256" key="2">
    <source>
        <dbReference type="ARBA" id="ARBA00022741"/>
    </source>
</evidence>
<keyword evidence="3 7" id="KW-0067">ATP-binding</keyword>
<dbReference type="EMBL" id="LFYR01000962">
    <property type="protein sequence ID" value="KMZ66619.1"/>
    <property type="molecule type" value="Genomic_DNA"/>
</dbReference>
<dbReference type="GO" id="GO:0007018">
    <property type="term" value="P:microtubule-based movement"/>
    <property type="evidence" value="ECO:0007669"/>
    <property type="project" value="InterPro"/>
</dbReference>
<keyword evidence="1" id="KW-0493">Microtubule</keyword>
<keyword evidence="12" id="KW-1185">Reference proteome</keyword>
<dbReference type="PANTHER" id="PTHR37739:SF8">
    <property type="entry name" value="KINESIN-LIKE PROTEIN KIN-12D"/>
    <property type="match status" value="1"/>
</dbReference>
<dbReference type="PANTHER" id="PTHR37739">
    <property type="entry name" value="KINESIN-LIKE PROTEIN KIN-12D"/>
    <property type="match status" value="1"/>
</dbReference>
<dbReference type="OMA" id="TMMGEIN"/>
<dbReference type="PRINTS" id="PR00380">
    <property type="entry name" value="KINESINHEAVY"/>
</dbReference>
<comment type="similarity">
    <text evidence="6">Belongs to the TRAFAC class myosin-kinesin ATPase superfamily. Kinesin family. KIN-12 subfamily.</text>
</comment>
<feature type="coiled-coil region" evidence="8">
    <location>
        <begin position="1787"/>
        <end position="1852"/>
    </location>
</feature>
<dbReference type="InterPro" id="IPR036961">
    <property type="entry name" value="Kinesin_motor_dom_sf"/>
</dbReference>
<feature type="compositionally biased region" description="Low complexity" evidence="9">
    <location>
        <begin position="64"/>
        <end position="73"/>
    </location>
</feature>
<dbReference type="STRING" id="29655.A0A0K9PCD4"/>
<feature type="region of interest" description="Disordered" evidence="9">
    <location>
        <begin position="64"/>
        <end position="84"/>
    </location>
</feature>
<feature type="coiled-coil region" evidence="8">
    <location>
        <begin position="1622"/>
        <end position="1649"/>
    </location>
</feature>
<evidence type="ECO:0000256" key="1">
    <source>
        <dbReference type="ARBA" id="ARBA00022701"/>
    </source>
</evidence>
<dbReference type="InterPro" id="IPR027417">
    <property type="entry name" value="P-loop_NTPase"/>
</dbReference>
<feature type="coiled-coil region" evidence="8">
    <location>
        <begin position="1440"/>
        <end position="1503"/>
    </location>
</feature>
<evidence type="ECO:0000256" key="9">
    <source>
        <dbReference type="SAM" id="MobiDB-lite"/>
    </source>
</evidence>
<dbReference type="GO" id="GO:0000281">
    <property type="term" value="P:mitotic cytokinesis"/>
    <property type="evidence" value="ECO:0000318"/>
    <property type="project" value="GO_Central"/>
</dbReference>
<evidence type="ECO:0000313" key="11">
    <source>
        <dbReference type="EMBL" id="KMZ66619.1"/>
    </source>
</evidence>
<evidence type="ECO:0000256" key="3">
    <source>
        <dbReference type="ARBA" id="ARBA00022840"/>
    </source>
</evidence>
<dbReference type="PROSITE" id="PS50067">
    <property type="entry name" value="KINESIN_MOTOR_2"/>
    <property type="match status" value="1"/>
</dbReference>
<dbReference type="InterPro" id="IPR044986">
    <property type="entry name" value="KIF15/KIN-12"/>
</dbReference>
<dbReference type="GO" id="GO:0008017">
    <property type="term" value="F:microtubule binding"/>
    <property type="evidence" value="ECO:0007669"/>
    <property type="project" value="InterPro"/>
</dbReference>
<feature type="binding site" evidence="7">
    <location>
        <begin position="198"/>
        <end position="205"/>
    </location>
    <ligand>
        <name>ATP</name>
        <dbReference type="ChEBI" id="CHEBI:30616"/>
    </ligand>
</feature>
<evidence type="ECO:0000313" key="12">
    <source>
        <dbReference type="Proteomes" id="UP000036987"/>
    </source>
</evidence>
<dbReference type="Proteomes" id="UP000036987">
    <property type="component" value="Unassembled WGS sequence"/>
</dbReference>
<dbReference type="InterPro" id="IPR001752">
    <property type="entry name" value="Kinesin_motor_dom"/>
</dbReference>
<keyword evidence="2 7" id="KW-0547">Nucleotide-binding</keyword>
<organism evidence="11 12">
    <name type="scientific">Zostera marina</name>
    <name type="common">Eelgrass</name>
    <dbReference type="NCBI Taxonomy" id="29655"/>
    <lineage>
        <taxon>Eukaryota</taxon>
        <taxon>Viridiplantae</taxon>
        <taxon>Streptophyta</taxon>
        <taxon>Embryophyta</taxon>
        <taxon>Tracheophyta</taxon>
        <taxon>Spermatophyta</taxon>
        <taxon>Magnoliopsida</taxon>
        <taxon>Liliopsida</taxon>
        <taxon>Zosteraceae</taxon>
        <taxon>Zostera</taxon>
    </lineage>
</organism>